<gene>
    <name evidence="1" type="ORF">E4Q23_19720</name>
</gene>
<organism evidence="1 2">
    <name type="scientific">Candidatus Accumulibacter phosphatis</name>
    <dbReference type="NCBI Taxonomy" id="327160"/>
    <lineage>
        <taxon>Bacteria</taxon>
        <taxon>Pseudomonadati</taxon>
        <taxon>Pseudomonadota</taxon>
        <taxon>Betaproteobacteria</taxon>
        <taxon>Candidatus Accumulibacter</taxon>
    </lineage>
</organism>
<name>A0ABX1U3T2_9PROT</name>
<sequence length="135" mass="15073">MVQVQIVKTLTTAVLKELSPEEVFLVEDFDPALQLDGETSSGPQGFGAEAAIAMLLPFVYRFFEKLVDRLASRAGDGGYDLLLRWFRVPSTDDDERIIDLIRKELRLSGLNDELANKAAPVALRVLREQRGLVVK</sequence>
<proteinExistence type="predicted"/>
<dbReference type="Proteomes" id="UP000749010">
    <property type="component" value="Unassembled WGS sequence"/>
</dbReference>
<evidence type="ECO:0000313" key="2">
    <source>
        <dbReference type="Proteomes" id="UP000749010"/>
    </source>
</evidence>
<dbReference type="EMBL" id="SPMY01000070">
    <property type="protein sequence ID" value="NMQ29794.1"/>
    <property type="molecule type" value="Genomic_DNA"/>
</dbReference>
<evidence type="ECO:0000313" key="1">
    <source>
        <dbReference type="EMBL" id="NMQ29794.1"/>
    </source>
</evidence>
<dbReference type="RefSeq" id="WP_169068248.1">
    <property type="nucleotide sequence ID" value="NZ_SPMY01000070.1"/>
</dbReference>
<accession>A0ABX1U3T2</accession>
<reference evidence="1 2" key="1">
    <citation type="submission" date="2019-03" db="EMBL/GenBank/DDBJ databases">
        <title>Metabolic reconstructions from genomes of highly enriched 'Candidatus Accumulibacter' and 'Candidatus Competibacter' bioreactor populations.</title>
        <authorList>
            <person name="Annavajhala M.K."/>
            <person name="Welles L."/>
            <person name="Abbas B."/>
            <person name="Sorokin D."/>
            <person name="Park H."/>
            <person name="Van Loosdrecht M."/>
            <person name="Chandran K."/>
        </authorList>
    </citation>
    <scope>NUCLEOTIDE SEQUENCE [LARGE SCALE GENOMIC DNA]</scope>
    <source>
        <strain evidence="1 2">SBR_S</strain>
    </source>
</reference>
<keyword evidence="2" id="KW-1185">Reference proteome</keyword>
<protein>
    <submittedName>
        <fullName evidence="1">Uncharacterized protein</fullName>
    </submittedName>
</protein>
<comment type="caution">
    <text evidence="1">The sequence shown here is derived from an EMBL/GenBank/DDBJ whole genome shotgun (WGS) entry which is preliminary data.</text>
</comment>